<sequence>MTDVNRPIVRIRCPDCGVALQITAEHLRDNKPIVCSGCNKIMTLRDVDRSIDGYLNDFRAAVEEIDRSTKH</sequence>
<dbReference type="RefSeq" id="WP_250986019.1">
    <property type="nucleotide sequence ID" value="NZ_QFDM01000001.1"/>
</dbReference>
<proteinExistence type="predicted"/>
<name>A0ABD4T9G4_9EURY</name>
<keyword evidence="2" id="KW-1185">Reference proteome</keyword>
<evidence type="ECO:0000313" key="1">
    <source>
        <dbReference type="EMBL" id="MCM2464763.1"/>
    </source>
</evidence>
<dbReference type="EMBL" id="QFDM01000001">
    <property type="protein sequence ID" value="MCM2464763.1"/>
    <property type="molecule type" value="Genomic_DNA"/>
</dbReference>
<organism evidence="1 2">
    <name type="scientific">Methanoculleus oceani</name>
    <dbReference type="NCBI Taxonomy" id="2184756"/>
    <lineage>
        <taxon>Archaea</taxon>
        <taxon>Methanobacteriati</taxon>
        <taxon>Methanobacteriota</taxon>
        <taxon>Stenosarchaea group</taxon>
        <taxon>Methanomicrobia</taxon>
        <taxon>Methanomicrobiales</taxon>
        <taxon>Methanomicrobiaceae</taxon>
        <taxon>Methanoculleus</taxon>
    </lineage>
</organism>
<reference evidence="1 2" key="1">
    <citation type="submission" date="2018-05" db="EMBL/GenBank/DDBJ databases">
        <title>Isolation and characterization of genus Methanoculleus species and their viruses from deep sea marine sediment offshore southwestern Taiwan.</title>
        <authorList>
            <person name="Wei W.-H."/>
            <person name="Chen W.-C."/>
            <person name="Lai M.-C."/>
            <person name="Chen S.-C."/>
        </authorList>
    </citation>
    <scope>NUCLEOTIDE SEQUENCE [LARGE SCALE GENOMIC DNA]</scope>
    <source>
        <strain evidence="1 2">CWC-02</strain>
    </source>
</reference>
<gene>
    <name evidence="1" type="ORF">DIC75_00290</name>
</gene>
<accession>A0ABD4T9G4</accession>
<evidence type="ECO:0000313" key="2">
    <source>
        <dbReference type="Proteomes" id="UP001523230"/>
    </source>
</evidence>
<dbReference type="Proteomes" id="UP001523230">
    <property type="component" value="Unassembled WGS sequence"/>
</dbReference>
<comment type="caution">
    <text evidence="1">The sequence shown here is derived from an EMBL/GenBank/DDBJ whole genome shotgun (WGS) entry which is preliminary data.</text>
</comment>
<protein>
    <submittedName>
        <fullName evidence="1">Uncharacterized protein</fullName>
    </submittedName>
</protein>
<dbReference type="AlphaFoldDB" id="A0ABD4T9G4"/>